<reference evidence="4 5" key="1">
    <citation type="submission" date="2006-11" db="EMBL/GenBank/DDBJ databases">
        <authorList>
            <person name="Giovannoni S."/>
            <person name="Vergin K."/>
            <person name="Ferriera S."/>
            <person name="Johnson J."/>
            <person name="Kravitz S."/>
            <person name="Beeson K."/>
            <person name="Sutton G."/>
            <person name="Rogers Y.-H."/>
            <person name="Friedman R."/>
            <person name="Frazier M."/>
            <person name="Venter J.C."/>
        </authorList>
    </citation>
    <scope>NUCLEOTIDE SEQUENCE [LARGE SCALE GENOMIC DNA]</scope>
    <source>
        <strain evidence="4 5">HTCC2181</strain>
    </source>
</reference>
<dbReference type="PANTHER" id="PTHR39576">
    <property type="entry name" value="ATTACHING AND EFFACING PROTEIN HOMOLOG-RELATED-RELATED"/>
    <property type="match status" value="1"/>
</dbReference>
<dbReference type="Proteomes" id="UP000054262">
    <property type="component" value="Unassembled WGS sequence"/>
</dbReference>
<dbReference type="GO" id="GO:0009279">
    <property type="term" value="C:cell outer membrane"/>
    <property type="evidence" value="ECO:0007669"/>
    <property type="project" value="TreeGrafter"/>
</dbReference>
<dbReference type="InterPro" id="IPR024519">
    <property type="entry name" value="IAT_beta"/>
</dbReference>
<keyword evidence="2" id="KW-0732">Signal</keyword>
<evidence type="ECO:0000313" key="4">
    <source>
        <dbReference type="EMBL" id="EAV47032.1"/>
    </source>
</evidence>
<dbReference type="Gene3D" id="2.40.160.160">
    <property type="entry name" value="Inverse autotransporter, beta-domain"/>
    <property type="match status" value="1"/>
</dbReference>
<protein>
    <recommendedName>
        <fullName evidence="3">Inverse autotransporter beta-domain domain-containing protein</fullName>
    </recommendedName>
</protein>
<dbReference type="InterPro" id="IPR051715">
    <property type="entry name" value="Intimin-Invasin_domain"/>
</dbReference>
<feature type="chain" id="PRO_5002628925" description="Inverse autotransporter beta-domain domain-containing protein" evidence="2">
    <location>
        <begin position="23"/>
        <end position="331"/>
    </location>
</feature>
<comment type="caution">
    <text evidence="4">The sequence shown here is derived from an EMBL/GenBank/DDBJ whole genome shotgun (WGS) entry which is preliminary data.</text>
</comment>
<gene>
    <name evidence="4" type="ORF">MB2181_03125</name>
</gene>
<evidence type="ECO:0000256" key="2">
    <source>
        <dbReference type="SAM" id="SignalP"/>
    </source>
</evidence>
<name>A0P672_9PROT</name>
<dbReference type="OrthoDB" id="8641966at2"/>
<sequence length="331" mass="37079">MNKKQKILLIAPLIVAVSLTQADALKSALEMQDAQDKAEIMDLSTMLLAGDVEALKNTAIDGVVEKGVGVTKSFLEQYFPTVELNFGAQGGSKPSGGLLVVAPLSDPDDIFNTYFTQGSVFYEDNRTTLNLGLGYRKLSDNKMLLTGINAFYDHEFPYDHGRTSIGLEARTTVWEINANKYWATTKWKTGKNGLEERALDGYDIEAGVPLPYMNWATVFVKNFQWDSEISGSKDIKGNDLQLRAYIPGITGLEIQAGRTFFSDSSGTDENYINIFYNVTQLFADKPRYNHQWISKDAYKLESMEDRRYEKVRRTNNIVKQIKSLGVKVSGI</sequence>
<evidence type="ECO:0000259" key="3">
    <source>
        <dbReference type="Pfam" id="PF11924"/>
    </source>
</evidence>
<evidence type="ECO:0000313" key="5">
    <source>
        <dbReference type="Proteomes" id="UP000054262"/>
    </source>
</evidence>
<dbReference type="InterPro" id="IPR038177">
    <property type="entry name" value="IAT_beta_sf"/>
</dbReference>
<evidence type="ECO:0000256" key="1">
    <source>
        <dbReference type="ARBA" id="ARBA00010116"/>
    </source>
</evidence>
<dbReference type="EMBL" id="AAUX01000001">
    <property type="protein sequence ID" value="EAV47032.1"/>
    <property type="molecule type" value="Genomic_DNA"/>
</dbReference>
<proteinExistence type="inferred from homology"/>
<keyword evidence="5" id="KW-1185">Reference proteome</keyword>
<accession>A0P672</accession>
<comment type="similarity">
    <text evidence="1">Belongs to the intimin/invasin family.</text>
</comment>
<dbReference type="PANTHER" id="PTHR39576:SF2">
    <property type="entry name" value="ATTACHING AND EFFACING PROTEIN HOMOLOG-RELATED"/>
    <property type="match status" value="1"/>
</dbReference>
<feature type="signal peptide" evidence="2">
    <location>
        <begin position="1"/>
        <end position="22"/>
    </location>
</feature>
<organism evidence="4 5">
    <name type="scientific">Methylophilales bacterium HTCC2181</name>
    <dbReference type="NCBI Taxonomy" id="383631"/>
    <lineage>
        <taxon>Bacteria</taxon>
        <taxon>Pseudomonadati</taxon>
        <taxon>Pseudomonadota</taxon>
        <taxon>Betaproteobacteria</taxon>
        <taxon>Nitrosomonadales</taxon>
        <taxon>OM43 clade</taxon>
    </lineage>
</organism>
<feature type="domain" description="Inverse autotransporter beta-domain" evidence="3">
    <location>
        <begin position="81"/>
        <end position="315"/>
    </location>
</feature>
<dbReference type="AlphaFoldDB" id="A0P672"/>
<dbReference type="Pfam" id="PF11924">
    <property type="entry name" value="IAT_beta"/>
    <property type="match status" value="1"/>
</dbReference>